<dbReference type="Pfam" id="PF05050">
    <property type="entry name" value="Methyltransf_21"/>
    <property type="match status" value="1"/>
</dbReference>
<dbReference type="InterPro" id="IPR029063">
    <property type="entry name" value="SAM-dependent_MTases_sf"/>
</dbReference>
<dbReference type="InterPro" id="IPR052514">
    <property type="entry name" value="SAM-dependent_MTase"/>
</dbReference>
<dbReference type="PANTHER" id="PTHR34203:SF13">
    <property type="entry name" value="EXPRESSED PROTEIN"/>
    <property type="match status" value="1"/>
</dbReference>
<protein>
    <recommendedName>
        <fullName evidence="3">Methyltransferase FkbM domain-containing protein</fullName>
    </recommendedName>
</protein>
<evidence type="ECO:0000256" key="1">
    <source>
        <dbReference type="SAM" id="MobiDB-lite"/>
    </source>
</evidence>
<keyword evidence="2" id="KW-1133">Transmembrane helix</keyword>
<feature type="transmembrane region" description="Helical" evidence="2">
    <location>
        <begin position="28"/>
        <end position="46"/>
    </location>
</feature>
<dbReference type="InterPro" id="IPR006342">
    <property type="entry name" value="FkbM_mtfrase"/>
</dbReference>
<evidence type="ECO:0000313" key="4">
    <source>
        <dbReference type="EMBL" id="EJK46519.1"/>
    </source>
</evidence>
<proteinExistence type="predicted"/>
<evidence type="ECO:0000313" key="5">
    <source>
        <dbReference type="Proteomes" id="UP000266841"/>
    </source>
</evidence>
<dbReference type="eggNOG" id="ENOG502S7CE">
    <property type="taxonomic scope" value="Eukaryota"/>
</dbReference>
<feature type="region of interest" description="Disordered" evidence="1">
    <location>
        <begin position="1"/>
        <end position="24"/>
    </location>
</feature>
<dbReference type="OrthoDB" id="45755at2759"/>
<reference evidence="4 5" key="1">
    <citation type="journal article" date="2012" name="Genome Biol.">
        <title>Genome and low-iron response of an oceanic diatom adapted to chronic iron limitation.</title>
        <authorList>
            <person name="Lommer M."/>
            <person name="Specht M."/>
            <person name="Roy A.S."/>
            <person name="Kraemer L."/>
            <person name="Andreson R."/>
            <person name="Gutowska M.A."/>
            <person name="Wolf J."/>
            <person name="Bergner S.V."/>
            <person name="Schilhabel M.B."/>
            <person name="Klostermeier U.C."/>
            <person name="Beiko R.G."/>
            <person name="Rosenstiel P."/>
            <person name="Hippler M."/>
            <person name="Laroche J."/>
        </authorList>
    </citation>
    <scope>NUCLEOTIDE SEQUENCE [LARGE SCALE GENOMIC DNA]</scope>
    <source>
        <strain evidence="4 5">CCMP1005</strain>
    </source>
</reference>
<evidence type="ECO:0000256" key="2">
    <source>
        <dbReference type="SAM" id="Phobius"/>
    </source>
</evidence>
<comment type="caution">
    <text evidence="4">The sequence shown here is derived from an EMBL/GenBank/DDBJ whole genome shotgun (WGS) entry which is preliminary data.</text>
</comment>
<dbReference type="Proteomes" id="UP000266841">
    <property type="component" value="Unassembled WGS sequence"/>
</dbReference>
<feature type="domain" description="Methyltransferase FkbM" evidence="3">
    <location>
        <begin position="179"/>
        <end position="343"/>
    </location>
</feature>
<organism evidence="4 5">
    <name type="scientific">Thalassiosira oceanica</name>
    <name type="common">Marine diatom</name>
    <dbReference type="NCBI Taxonomy" id="159749"/>
    <lineage>
        <taxon>Eukaryota</taxon>
        <taxon>Sar</taxon>
        <taxon>Stramenopiles</taxon>
        <taxon>Ochrophyta</taxon>
        <taxon>Bacillariophyta</taxon>
        <taxon>Coscinodiscophyceae</taxon>
        <taxon>Thalassiosirophycidae</taxon>
        <taxon>Thalassiosirales</taxon>
        <taxon>Thalassiosiraceae</taxon>
        <taxon>Thalassiosira</taxon>
    </lineage>
</organism>
<name>K0R4E0_THAOC</name>
<dbReference type="AlphaFoldDB" id="K0R4E0"/>
<keyword evidence="5" id="KW-1185">Reference proteome</keyword>
<sequence>MTNPGDRGQKGGPRPRPSPSGGSTGNNLLKLLAVILLVPALMPFFVPPVADMYNHPVFHSLDRSISAGRNVKRLRRQGDVVEQPGANGSRKIKPVVCGEYLGDKSIWDPNADMNRTEMQRLTITDPPFIISLHAMHFDKMRWVHIMKKGEYYETGVTAAFHTILGKYDSSVRPAPLVIDIGMNIGWFSLYSRAHGHDVAAFEPNKVMFLRVCESLQYNNWENDNTVSLWNYGLGAQAGSFNLTTGNNPGGSSFHEDRLAPKFRKKMTVEVATLDSVAIQEGWLDRQVSLLKVDVEGFENFVFEGGKRLIYNGNVENIFMENSIHNITVVGEMIDMLYDAGYRLNEIRTVNGDPYHEDWWPTFNPMLEERAKHENNDEVSSQLNFLSKSTCNLWWQHNKIRNDK</sequence>
<dbReference type="SUPFAM" id="SSF53335">
    <property type="entry name" value="S-adenosyl-L-methionine-dependent methyltransferases"/>
    <property type="match status" value="1"/>
</dbReference>
<dbReference type="PANTHER" id="PTHR34203">
    <property type="entry name" value="METHYLTRANSFERASE, FKBM FAMILY PROTEIN"/>
    <property type="match status" value="1"/>
</dbReference>
<keyword evidence="2" id="KW-0812">Transmembrane</keyword>
<dbReference type="NCBIfam" id="TIGR01444">
    <property type="entry name" value="fkbM_fam"/>
    <property type="match status" value="1"/>
</dbReference>
<keyword evidence="2" id="KW-0472">Membrane</keyword>
<evidence type="ECO:0000259" key="3">
    <source>
        <dbReference type="Pfam" id="PF05050"/>
    </source>
</evidence>
<dbReference type="EMBL" id="AGNL01047704">
    <property type="protein sequence ID" value="EJK46519.1"/>
    <property type="molecule type" value="Genomic_DNA"/>
</dbReference>
<gene>
    <name evidence="4" type="ORF">THAOC_34808</name>
</gene>
<accession>K0R4E0</accession>
<dbReference type="Gene3D" id="3.40.50.150">
    <property type="entry name" value="Vaccinia Virus protein VP39"/>
    <property type="match status" value="1"/>
</dbReference>